<dbReference type="Pfam" id="PF26540">
    <property type="entry name" value="GcpE_C"/>
    <property type="match status" value="1"/>
</dbReference>
<dbReference type="EMBL" id="CP046640">
    <property type="protein sequence ID" value="QTL98418.1"/>
    <property type="molecule type" value="Genomic_DNA"/>
</dbReference>
<dbReference type="EC" id="1.17.7.3" evidence="7"/>
<keyword evidence="11" id="KW-1185">Reference proteome</keyword>
<feature type="binding site" evidence="7">
    <location>
        <position position="267"/>
    </location>
    <ligand>
        <name>[4Fe-4S] cluster</name>
        <dbReference type="ChEBI" id="CHEBI:49883"/>
    </ligand>
</feature>
<dbReference type="AlphaFoldDB" id="A0A8A7KFE6"/>
<comment type="catalytic activity">
    <reaction evidence="7">
        <text>(2E)-4-hydroxy-3-methylbut-2-enyl diphosphate + oxidized [flavodoxin] + H2O + 2 H(+) = 2-C-methyl-D-erythritol 2,4-cyclic diphosphate + reduced [flavodoxin]</text>
        <dbReference type="Rhea" id="RHEA:43604"/>
        <dbReference type="Rhea" id="RHEA-COMP:10622"/>
        <dbReference type="Rhea" id="RHEA-COMP:10623"/>
        <dbReference type="ChEBI" id="CHEBI:15377"/>
        <dbReference type="ChEBI" id="CHEBI:15378"/>
        <dbReference type="ChEBI" id="CHEBI:57618"/>
        <dbReference type="ChEBI" id="CHEBI:58210"/>
        <dbReference type="ChEBI" id="CHEBI:58483"/>
        <dbReference type="ChEBI" id="CHEBI:128753"/>
        <dbReference type="EC" id="1.17.7.3"/>
    </reaction>
</comment>
<evidence type="ECO:0000259" key="8">
    <source>
        <dbReference type="Pfam" id="PF04551"/>
    </source>
</evidence>
<comment type="function">
    <text evidence="7">Converts 2C-methyl-D-erythritol 2,4-cyclodiphosphate (ME-2,4cPP) into 1-hydroxy-2-methyl-2-(E)-butenyl 4-diphosphate.</text>
</comment>
<dbReference type="Proteomes" id="UP000665020">
    <property type="component" value="Chromosome"/>
</dbReference>
<dbReference type="InterPro" id="IPR058579">
    <property type="entry name" value="IspG_C"/>
</dbReference>
<comment type="pathway">
    <text evidence="7">Isoprenoid biosynthesis; isopentenyl diphosphate biosynthesis via DXP pathway; isopentenyl diphosphate from 1-deoxy-D-xylulose 5-phosphate: step 5/6.</text>
</comment>
<protein>
    <recommendedName>
        <fullName evidence="7">4-hydroxy-3-methylbut-2-en-1-yl diphosphate synthase (flavodoxin)</fullName>
        <ecNumber evidence="7">1.17.7.3</ecNumber>
    </recommendedName>
    <alternativeName>
        <fullName evidence="7">1-hydroxy-2-methyl-2-(E)-butenyl 4-diphosphate synthase</fullName>
    </alternativeName>
</protein>
<proteinExistence type="inferred from homology"/>
<comment type="cofactor">
    <cofactor evidence="7">
        <name>[4Fe-4S] cluster</name>
        <dbReference type="ChEBI" id="CHEBI:49883"/>
    </cofactor>
    <text evidence="7">Binds 1 [4Fe-4S] cluster.</text>
</comment>
<evidence type="ECO:0000256" key="2">
    <source>
        <dbReference type="ARBA" id="ARBA00022723"/>
    </source>
</evidence>
<dbReference type="SUPFAM" id="SSF56014">
    <property type="entry name" value="Nitrite and sulphite reductase 4Fe-4S domain-like"/>
    <property type="match status" value="1"/>
</dbReference>
<dbReference type="Pfam" id="PF04551">
    <property type="entry name" value="GcpE"/>
    <property type="match status" value="1"/>
</dbReference>
<gene>
    <name evidence="7 10" type="primary">ispG</name>
    <name evidence="10" type="synonym">gcpE</name>
    <name evidence="10" type="ORF">GM661_10765</name>
</gene>
<evidence type="ECO:0000256" key="5">
    <source>
        <dbReference type="ARBA" id="ARBA00023014"/>
    </source>
</evidence>
<dbReference type="PIRSF" id="PIRSF004640">
    <property type="entry name" value="IspG"/>
    <property type="match status" value="1"/>
</dbReference>
<evidence type="ECO:0000256" key="1">
    <source>
        <dbReference type="ARBA" id="ARBA00022485"/>
    </source>
</evidence>
<dbReference type="GO" id="GO:0019288">
    <property type="term" value="P:isopentenyl diphosphate biosynthetic process, methylerythritol 4-phosphate pathway"/>
    <property type="evidence" value="ECO:0007669"/>
    <property type="project" value="UniProtKB-UniRule"/>
</dbReference>
<dbReference type="Gene3D" id="3.30.413.10">
    <property type="entry name" value="Sulfite Reductase Hemoprotein, domain 1"/>
    <property type="match status" value="1"/>
</dbReference>
<dbReference type="SUPFAM" id="SSF51717">
    <property type="entry name" value="Dihydropteroate synthetase-like"/>
    <property type="match status" value="1"/>
</dbReference>
<dbReference type="FunFam" id="3.20.20.20:FF:000001">
    <property type="entry name" value="4-hydroxy-3-methylbut-2-en-1-yl diphosphate synthase (flavodoxin)"/>
    <property type="match status" value="1"/>
</dbReference>
<dbReference type="GO" id="GO:0005506">
    <property type="term" value="F:iron ion binding"/>
    <property type="evidence" value="ECO:0007669"/>
    <property type="project" value="InterPro"/>
</dbReference>
<dbReference type="HAMAP" id="MF_00159">
    <property type="entry name" value="IspG"/>
    <property type="match status" value="1"/>
</dbReference>
<organism evidence="10 11">
    <name type="scientific">Iocasia fonsfrigidae</name>
    <dbReference type="NCBI Taxonomy" id="2682810"/>
    <lineage>
        <taxon>Bacteria</taxon>
        <taxon>Bacillati</taxon>
        <taxon>Bacillota</taxon>
        <taxon>Clostridia</taxon>
        <taxon>Halanaerobiales</taxon>
        <taxon>Halanaerobiaceae</taxon>
        <taxon>Iocasia</taxon>
    </lineage>
</organism>
<dbReference type="NCBIfam" id="NF001540">
    <property type="entry name" value="PRK00366.1"/>
    <property type="match status" value="1"/>
</dbReference>
<dbReference type="Gene3D" id="3.20.20.20">
    <property type="entry name" value="Dihydropteroate synthase-like"/>
    <property type="match status" value="1"/>
</dbReference>
<dbReference type="InterPro" id="IPR016425">
    <property type="entry name" value="IspG_bac"/>
</dbReference>
<feature type="binding site" evidence="7">
    <location>
        <position position="302"/>
    </location>
    <ligand>
        <name>[4Fe-4S] cluster</name>
        <dbReference type="ChEBI" id="CHEBI:49883"/>
    </ligand>
</feature>
<dbReference type="GO" id="GO:0141197">
    <property type="term" value="F:4-hydroxy-3-methylbut-2-enyl-diphosphate synthase activity (flavodoxin)"/>
    <property type="evidence" value="ECO:0007669"/>
    <property type="project" value="UniProtKB-EC"/>
</dbReference>
<dbReference type="PANTHER" id="PTHR30454">
    <property type="entry name" value="4-HYDROXY-3-METHYLBUT-2-EN-1-YL DIPHOSPHATE SYNTHASE"/>
    <property type="match status" value="1"/>
</dbReference>
<keyword evidence="1 7" id="KW-0004">4Fe-4S</keyword>
<keyword evidence="4 7" id="KW-0408">Iron</keyword>
<evidence type="ECO:0000256" key="3">
    <source>
        <dbReference type="ARBA" id="ARBA00023002"/>
    </source>
</evidence>
<evidence type="ECO:0000259" key="9">
    <source>
        <dbReference type="Pfam" id="PF26540"/>
    </source>
</evidence>
<dbReference type="InterPro" id="IPR045854">
    <property type="entry name" value="NO2/SO3_Rdtase_4Fe4S_sf"/>
</dbReference>
<accession>A0A8A7KFE6</accession>
<evidence type="ECO:0000256" key="6">
    <source>
        <dbReference type="ARBA" id="ARBA00023229"/>
    </source>
</evidence>
<dbReference type="InterPro" id="IPR004588">
    <property type="entry name" value="IspG_bac-typ"/>
</dbReference>
<dbReference type="InterPro" id="IPR011005">
    <property type="entry name" value="Dihydropteroate_synth-like_sf"/>
</dbReference>
<feature type="binding site" evidence="7">
    <location>
        <position position="270"/>
    </location>
    <ligand>
        <name>[4Fe-4S] cluster</name>
        <dbReference type="ChEBI" id="CHEBI:49883"/>
    </ligand>
</feature>
<evidence type="ECO:0000256" key="7">
    <source>
        <dbReference type="HAMAP-Rule" id="MF_00159"/>
    </source>
</evidence>
<feature type="domain" description="IspG C-terminal" evidence="9">
    <location>
        <begin position="263"/>
        <end position="350"/>
    </location>
</feature>
<dbReference type="InterPro" id="IPR058578">
    <property type="entry name" value="IspG_TIM"/>
</dbReference>
<feature type="domain" description="IspG TIM-barrel" evidence="8">
    <location>
        <begin position="9"/>
        <end position="249"/>
    </location>
</feature>
<evidence type="ECO:0000313" key="11">
    <source>
        <dbReference type="Proteomes" id="UP000665020"/>
    </source>
</evidence>
<evidence type="ECO:0000256" key="4">
    <source>
        <dbReference type="ARBA" id="ARBA00023004"/>
    </source>
</evidence>
<name>A0A8A7KFE6_9FIRM</name>
<keyword evidence="5 7" id="KW-0411">Iron-sulfur</keyword>
<dbReference type="RefSeq" id="WP_230866851.1">
    <property type="nucleotide sequence ID" value="NZ_CP046640.1"/>
</dbReference>
<dbReference type="GO" id="GO:0016114">
    <property type="term" value="P:terpenoid biosynthetic process"/>
    <property type="evidence" value="ECO:0007669"/>
    <property type="project" value="InterPro"/>
</dbReference>
<dbReference type="PANTHER" id="PTHR30454:SF0">
    <property type="entry name" value="4-HYDROXY-3-METHYLBUT-2-EN-1-YL DIPHOSPHATE SYNTHASE (FERREDOXIN), CHLOROPLASTIC"/>
    <property type="match status" value="1"/>
</dbReference>
<keyword evidence="3 7" id="KW-0560">Oxidoreductase</keyword>
<evidence type="ECO:0000313" key="10">
    <source>
        <dbReference type="EMBL" id="QTL98418.1"/>
    </source>
</evidence>
<feature type="binding site" evidence="7">
    <location>
        <position position="309"/>
    </location>
    <ligand>
        <name>[4Fe-4S] cluster</name>
        <dbReference type="ChEBI" id="CHEBI:49883"/>
    </ligand>
</feature>
<reference evidence="10" key="1">
    <citation type="submission" date="2019-12" db="EMBL/GenBank/DDBJ databases">
        <authorList>
            <person name="zhang j."/>
            <person name="sun C.M."/>
        </authorList>
    </citation>
    <scope>NUCLEOTIDE SEQUENCE</scope>
    <source>
        <strain evidence="10">NS-1</strain>
    </source>
</reference>
<dbReference type="NCBIfam" id="TIGR00612">
    <property type="entry name" value="ispG_gcpE"/>
    <property type="match status" value="1"/>
</dbReference>
<dbReference type="GO" id="GO:0051539">
    <property type="term" value="F:4 iron, 4 sulfur cluster binding"/>
    <property type="evidence" value="ECO:0007669"/>
    <property type="project" value="UniProtKB-UniRule"/>
</dbReference>
<dbReference type="GO" id="GO:0046429">
    <property type="term" value="F:4-hydroxy-3-methylbut-2-en-1-yl diphosphate synthase activity (ferredoxin)"/>
    <property type="evidence" value="ECO:0007669"/>
    <property type="project" value="UniProtKB-UniRule"/>
</dbReference>
<comment type="similarity">
    <text evidence="7">Belongs to the IspG family.</text>
</comment>
<sequence>MINYQRRKTHQVFYGNVPVGGDAPISVQSMTNTKTADIDKTVKQIEELVVAGCEIIRVAVPDMKTASCLSRLRERIKIPLIADIHFDYKLALEAVKQGVDGLRLNPGNIGDFDHLKRVAQKAKEAGIPIRIGVNSGSLEKKLLKKYGSVTAEAMVESALSHISLLEENGFNDIVVSLKSTDIWMTLKAYSLLAQEVDYPFHIGITEAGTVWSGTIKSALGLGSILTAGLGDTVRVSLTGSPVEEVRVGWQILRLLDLRQRGPKIISCPTCGRTNINLIKLAEDVEKAVKDLDKSITIAVMGCVVNGPGEAREADIGIAGGKNEGLIFKKGKLVKKVKEDRLLKELLLEIDKM</sequence>
<keyword evidence="6 7" id="KW-0414">Isoprene biosynthesis</keyword>
<dbReference type="UniPathway" id="UPA00056">
    <property type="reaction ID" value="UER00096"/>
</dbReference>
<keyword evidence="2 7" id="KW-0479">Metal-binding</keyword>
<dbReference type="KEGG" id="ifn:GM661_10765"/>